<feature type="compositionally biased region" description="Basic and acidic residues" evidence="1">
    <location>
        <begin position="33"/>
        <end position="47"/>
    </location>
</feature>
<protein>
    <submittedName>
        <fullName evidence="2">Uncharacterized protein</fullName>
    </submittedName>
</protein>
<dbReference type="EMBL" id="JARBHA010000018">
    <property type="protein sequence ID" value="KAJ9676375.1"/>
    <property type="molecule type" value="Genomic_DNA"/>
</dbReference>
<comment type="caution">
    <text evidence="2">The sequence shown here is derived from an EMBL/GenBank/DDBJ whole genome shotgun (WGS) entry which is preliminary data.</text>
</comment>
<sequence>MEEYHKRIENKSKRDFRKSQEQLQSLENSTMTERFDKSEGWNERNEHAVENPEEVASMVDMSIRNSTKMRNLDYFSCGTGNPIDDCWHCDPH</sequence>
<gene>
    <name evidence="2" type="ORF">PVL29_025078</name>
</gene>
<dbReference type="AlphaFoldDB" id="A0AA39DAK4"/>
<evidence type="ECO:0000256" key="1">
    <source>
        <dbReference type="SAM" id="MobiDB-lite"/>
    </source>
</evidence>
<name>A0AA39DAK4_VITRO</name>
<feature type="region of interest" description="Disordered" evidence="1">
    <location>
        <begin position="1"/>
        <end position="47"/>
    </location>
</feature>
<accession>A0AA39DAK4</accession>
<evidence type="ECO:0000313" key="3">
    <source>
        <dbReference type="Proteomes" id="UP001168098"/>
    </source>
</evidence>
<dbReference type="Proteomes" id="UP001168098">
    <property type="component" value="Unassembled WGS sequence"/>
</dbReference>
<reference evidence="2 3" key="1">
    <citation type="journal article" date="2023" name="BMC Biotechnol.">
        <title>Vitis rotundifolia cv Carlos genome sequencing.</title>
        <authorList>
            <person name="Huff M."/>
            <person name="Hulse-Kemp A."/>
            <person name="Scheffler B."/>
            <person name="Youngblood R."/>
            <person name="Simpson S."/>
            <person name="Babiker E."/>
            <person name="Staton M."/>
        </authorList>
    </citation>
    <scope>NUCLEOTIDE SEQUENCE [LARGE SCALE GENOMIC DNA]</scope>
    <source>
        <tissue evidence="2">Leaf</tissue>
    </source>
</reference>
<proteinExistence type="predicted"/>
<feature type="compositionally biased region" description="Basic and acidic residues" evidence="1">
    <location>
        <begin position="1"/>
        <end position="20"/>
    </location>
</feature>
<evidence type="ECO:0000313" key="2">
    <source>
        <dbReference type="EMBL" id="KAJ9676375.1"/>
    </source>
</evidence>
<keyword evidence="3" id="KW-1185">Reference proteome</keyword>
<organism evidence="2 3">
    <name type="scientific">Vitis rotundifolia</name>
    <name type="common">Muscadine grape</name>
    <dbReference type="NCBI Taxonomy" id="103349"/>
    <lineage>
        <taxon>Eukaryota</taxon>
        <taxon>Viridiplantae</taxon>
        <taxon>Streptophyta</taxon>
        <taxon>Embryophyta</taxon>
        <taxon>Tracheophyta</taxon>
        <taxon>Spermatophyta</taxon>
        <taxon>Magnoliopsida</taxon>
        <taxon>eudicotyledons</taxon>
        <taxon>Gunneridae</taxon>
        <taxon>Pentapetalae</taxon>
        <taxon>rosids</taxon>
        <taxon>Vitales</taxon>
        <taxon>Vitaceae</taxon>
        <taxon>Viteae</taxon>
        <taxon>Vitis</taxon>
    </lineage>
</organism>
<feature type="compositionally biased region" description="Polar residues" evidence="1">
    <location>
        <begin position="21"/>
        <end position="32"/>
    </location>
</feature>